<evidence type="ECO:0008006" key="3">
    <source>
        <dbReference type="Google" id="ProtNLM"/>
    </source>
</evidence>
<keyword evidence="2" id="KW-1185">Reference proteome</keyword>
<evidence type="ECO:0000313" key="2">
    <source>
        <dbReference type="Proteomes" id="UP000535937"/>
    </source>
</evidence>
<organism evidence="1 2">
    <name type="scientific">Microbulbifer rhizosphaerae</name>
    <dbReference type="NCBI Taxonomy" id="1562603"/>
    <lineage>
        <taxon>Bacteria</taxon>
        <taxon>Pseudomonadati</taxon>
        <taxon>Pseudomonadota</taxon>
        <taxon>Gammaproteobacteria</taxon>
        <taxon>Cellvibrionales</taxon>
        <taxon>Microbulbiferaceae</taxon>
        <taxon>Microbulbifer</taxon>
    </lineage>
</organism>
<dbReference type="AlphaFoldDB" id="A0A7W4WEM3"/>
<dbReference type="InterPro" id="IPR032871">
    <property type="entry name" value="AHH_dom_containing"/>
</dbReference>
<comment type="caution">
    <text evidence="1">The sequence shown here is derived from an EMBL/GenBank/DDBJ whole genome shotgun (WGS) entry which is preliminary data.</text>
</comment>
<dbReference type="Proteomes" id="UP000535937">
    <property type="component" value="Unassembled WGS sequence"/>
</dbReference>
<protein>
    <recommendedName>
        <fullName evidence="3">A nuclease family of the HNH/ENDO VII superfamily with conserved AHH</fullName>
    </recommendedName>
</protein>
<accession>A0A7W4WEM3</accession>
<reference evidence="1 2" key="1">
    <citation type="submission" date="2020-08" db="EMBL/GenBank/DDBJ databases">
        <title>Genomic Encyclopedia of Type Strains, Phase III (KMG-III): the genomes of soil and plant-associated and newly described type strains.</title>
        <authorList>
            <person name="Whitman W."/>
        </authorList>
    </citation>
    <scope>NUCLEOTIDE SEQUENCE [LARGE SCALE GENOMIC DNA]</scope>
    <source>
        <strain evidence="1 2">CECT 8799</strain>
    </source>
</reference>
<proteinExistence type="predicted"/>
<name>A0A7W4WEM3_9GAMM</name>
<dbReference type="EMBL" id="JACHWZ010000020">
    <property type="protein sequence ID" value="MBB3062810.1"/>
    <property type="molecule type" value="Genomic_DNA"/>
</dbReference>
<evidence type="ECO:0000313" key="1">
    <source>
        <dbReference type="EMBL" id="MBB3062810.1"/>
    </source>
</evidence>
<sequence>MEYDHGVRVTPLAHEMSPLERGIMEYQLQVEQYHKDKAKVCSSDGERFANGEELAKRREFLDSRRRDLVTQAKVQAGLDKYRKNARQEDNEWIYDEEHHPTGLLVQFMESEGDVKPANNCEAHHIIPGRGWRTVYQVEARLKLHDCNIGVNDPINGVWLPAKIEDIPHFMLSLKRALPHGPLHTKQYEAWTNSQMQGAHDETTARMALSNMRRMLLNGFDYKELINTMTQKSKKRLGL</sequence>
<dbReference type="RefSeq" id="WP_183462424.1">
    <property type="nucleotide sequence ID" value="NZ_JACHWZ010000020.1"/>
</dbReference>
<gene>
    <name evidence="1" type="ORF">FHS09_003659</name>
</gene>
<dbReference type="Pfam" id="PF14412">
    <property type="entry name" value="AHH"/>
    <property type="match status" value="1"/>
</dbReference>